<dbReference type="SUPFAM" id="SSF55729">
    <property type="entry name" value="Acyl-CoA N-acyltransferases (Nat)"/>
    <property type="match status" value="1"/>
</dbReference>
<dbReference type="Gene3D" id="3.40.50.1000">
    <property type="entry name" value="HAD superfamily/HAD-like"/>
    <property type="match status" value="1"/>
</dbReference>
<dbReference type="NCBIfam" id="TIGR01681">
    <property type="entry name" value="HAD-SF-IIIC"/>
    <property type="match status" value="1"/>
</dbReference>
<dbReference type="NCBIfam" id="TIGR01686">
    <property type="entry name" value="FkbH"/>
    <property type="match status" value="1"/>
</dbReference>
<feature type="region of interest" description="Disordered" evidence="1">
    <location>
        <begin position="352"/>
        <end position="388"/>
    </location>
</feature>
<protein>
    <submittedName>
        <fullName evidence="2">FkbH like protein</fullName>
    </submittedName>
    <submittedName>
        <fullName evidence="3">Methoxymalonate biosynthesis protein</fullName>
    </submittedName>
</protein>
<dbReference type="GeneID" id="32473770"/>
<proteinExistence type="predicted"/>
<dbReference type="InterPro" id="IPR036412">
    <property type="entry name" value="HAD-like_sf"/>
</dbReference>
<dbReference type="InterPro" id="IPR023214">
    <property type="entry name" value="HAD_sf"/>
</dbReference>
<dbReference type="HOGENOM" id="CLU_018095_0_0_11"/>
<reference evidence="2" key="1">
    <citation type="submission" date="2014-05" db="EMBL/GenBank/DDBJ databases">
        <authorList>
            <person name="Horn Fabian"/>
        </authorList>
    </citation>
    <scope>NUCLEOTIDE SEQUENCE</scope>
</reference>
<dbReference type="InterPro" id="IPR016181">
    <property type="entry name" value="Acyl_CoA_acyltransferase"/>
</dbReference>
<dbReference type="RefSeq" id="WP_078956553.1">
    <property type="nucleotide sequence ID" value="NZ_BAABDR010000049.1"/>
</dbReference>
<dbReference type="EMBL" id="LK022848">
    <property type="protein sequence ID" value="CDR05507.1"/>
    <property type="molecule type" value="Genomic_DNA"/>
</dbReference>
<evidence type="ECO:0000313" key="4">
    <source>
        <dbReference type="Proteomes" id="UP000756710"/>
    </source>
</evidence>
<name>A0A060ZR27_9ACTN</name>
<sequence length="388" mass="43418">MADQAVPVKCLVWDLDNTLWRGTLLEGDDVRLSDAVREVIVMLDSRGILQSVASKNDHDPAWRKLERLGVAEYFLLPEIGWGPKSESVRRIADELRFAHTAVAFVDDQPAERAEVAFHLPEVRCYSHEQVLGLPGLPEFTPATVTEDSRQRRRMYQANFRRTAEQSAFTGPDEDFLRSLELVMRISGAGADDLARVEELTLRTSQMNATGVHYSDTVLRELCADPAHDVLVISMADRFGPHGAVGVLLLARNAGFWHLKLLATSCRVVSFGAGAVILNWLIDQAFEAGVHLVADFRQTERNRMMEIAYRFAGFATDPCACTSAYGIPPDPDVQRLHLVPDHRNAPSTMRLVSEGLPTSWTPRPRHSRRVSERRDEEDHVVTSTPTDTL</sequence>
<evidence type="ECO:0000313" key="3">
    <source>
        <dbReference type="EMBL" id="MBP2061217.1"/>
    </source>
</evidence>
<organism evidence="2">
    <name type="scientific">Streptomyces iranensis</name>
    <dbReference type="NCBI Taxonomy" id="576784"/>
    <lineage>
        <taxon>Bacteria</taxon>
        <taxon>Bacillati</taxon>
        <taxon>Actinomycetota</taxon>
        <taxon>Actinomycetes</taxon>
        <taxon>Kitasatosporales</taxon>
        <taxon>Streptomycetaceae</taxon>
        <taxon>Streptomyces</taxon>
        <taxon>Streptomyces violaceusniger group</taxon>
    </lineage>
</organism>
<dbReference type="InterPro" id="IPR010037">
    <property type="entry name" value="FkbH_domain"/>
</dbReference>
<gene>
    <name evidence="3" type="ORF">J2Z30_002225</name>
    <name evidence="2" type="ORF">SIRAN2456</name>
</gene>
<keyword evidence="4" id="KW-1185">Reference proteome</keyword>
<dbReference type="SUPFAM" id="SSF56784">
    <property type="entry name" value="HAD-like"/>
    <property type="match status" value="1"/>
</dbReference>
<reference evidence="3 4" key="2">
    <citation type="submission" date="2021-03" db="EMBL/GenBank/DDBJ databases">
        <title>Genomic Encyclopedia of Type Strains, Phase IV (KMG-IV): sequencing the most valuable type-strain genomes for metagenomic binning, comparative biology and taxonomic classification.</title>
        <authorList>
            <person name="Goeker M."/>
        </authorList>
    </citation>
    <scope>NUCLEOTIDE SEQUENCE [LARGE SCALE GENOMIC DNA]</scope>
    <source>
        <strain evidence="3 4">DSM 41954</strain>
    </source>
</reference>
<evidence type="ECO:0000313" key="2">
    <source>
        <dbReference type="EMBL" id="CDR05507.1"/>
    </source>
</evidence>
<evidence type="ECO:0000256" key="1">
    <source>
        <dbReference type="SAM" id="MobiDB-lite"/>
    </source>
</evidence>
<feature type="compositionally biased region" description="Basic and acidic residues" evidence="1">
    <location>
        <begin position="368"/>
        <end position="379"/>
    </location>
</feature>
<accession>A0A060ZR27</accession>
<dbReference type="EMBL" id="JAGGLR010000005">
    <property type="protein sequence ID" value="MBP2061217.1"/>
    <property type="molecule type" value="Genomic_DNA"/>
</dbReference>
<dbReference type="Proteomes" id="UP000756710">
    <property type="component" value="Unassembled WGS sequence"/>
</dbReference>
<dbReference type="InterPro" id="IPR010033">
    <property type="entry name" value="HAD_SF_ppase_IIIC"/>
</dbReference>
<dbReference type="AlphaFoldDB" id="A0A060ZR27"/>